<evidence type="ECO:0000256" key="2">
    <source>
        <dbReference type="ARBA" id="ARBA00010992"/>
    </source>
</evidence>
<gene>
    <name evidence="11" type="ORF">Z520_08582</name>
</gene>
<dbReference type="InterPro" id="IPR050360">
    <property type="entry name" value="MFS_Sugar_Transporters"/>
</dbReference>
<organism evidence="11 12">
    <name type="scientific">Fonsecaea multimorphosa CBS 102226</name>
    <dbReference type="NCBI Taxonomy" id="1442371"/>
    <lineage>
        <taxon>Eukaryota</taxon>
        <taxon>Fungi</taxon>
        <taxon>Dikarya</taxon>
        <taxon>Ascomycota</taxon>
        <taxon>Pezizomycotina</taxon>
        <taxon>Eurotiomycetes</taxon>
        <taxon>Chaetothyriomycetidae</taxon>
        <taxon>Chaetothyriales</taxon>
        <taxon>Herpotrichiellaceae</taxon>
        <taxon>Fonsecaea</taxon>
    </lineage>
</organism>
<feature type="transmembrane region" description="Helical" evidence="9">
    <location>
        <begin position="427"/>
        <end position="446"/>
    </location>
</feature>
<dbReference type="EMBL" id="KN848080">
    <property type="protein sequence ID" value="KIX95874.1"/>
    <property type="molecule type" value="Genomic_DNA"/>
</dbReference>
<feature type="transmembrane region" description="Helical" evidence="9">
    <location>
        <begin position="496"/>
        <end position="514"/>
    </location>
</feature>
<reference evidence="11 12" key="1">
    <citation type="submission" date="2015-01" db="EMBL/GenBank/DDBJ databases">
        <title>The Genome Sequence of Fonsecaea multimorphosa CBS 102226.</title>
        <authorList>
            <consortium name="The Broad Institute Genomics Platform"/>
            <person name="Cuomo C."/>
            <person name="de Hoog S."/>
            <person name="Gorbushina A."/>
            <person name="Stielow B."/>
            <person name="Teixiera M."/>
            <person name="Abouelleil A."/>
            <person name="Chapman S.B."/>
            <person name="Priest M."/>
            <person name="Young S.K."/>
            <person name="Wortman J."/>
            <person name="Nusbaum C."/>
            <person name="Birren B."/>
        </authorList>
    </citation>
    <scope>NUCLEOTIDE SEQUENCE [LARGE SCALE GENOMIC DNA]</scope>
    <source>
        <strain evidence="11 12">CBS 102226</strain>
    </source>
</reference>
<dbReference type="InterPro" id="IPR005829">
    <property type="entry name" value="Sugar_transporter_CS"/>
</dbReference>
<feature type="transmembrane region" description="Helical" evidence="9">
    <location>
        <begin position="148"/>
        <end position="169"/>
    </location>
</feature>
<feature type="transmembrane region" description="Helical" evidence="9">
    <location>
        <begin position="360"/>
        <end position="382"/>
    </location>
</feature>
<dbReference type="Gene3D" id="1.20.1250.20">
    <property type="entry name" value="MFS general substrate transporter like domains"/>
    <property type="match status" value="1"/>
</dbReference>
<feature type="region of interest" description="Disordered" evidence="8">
    <location>
        <begin position="578"/>
        <end position="649"/>
    </location>
</feature>
<evidence type="ECO:0000256" key="8">
    <source>
        <dbReference type="SAM" id="MobiDB-lite"/>
    </source>
</evidence>
<dbReference type="PROSITE" id="PS50850">
    <property type="entry name" value="MFS"/>
    <property type="match status" value="1"/>
</dbReference>
<dbReference type="RefSeq" id="XP_016629997.1">
    <property type="nucleotide sequence ID" value="XM_016779078.1"/>
</dbReference>
<sequence>MDDHDSIASTPSRVSLEDDDHSGDRPLLANGGAAEESVQVRDFSHHGSARQLPLRHEGHSGREGEENRGLEQAASNHSHLQHNLTVRQALRAYPMAVFWSLAVSTCVIMEGFDSVLVPNFYAYPTFQRKYGEFVGVTEQTKSGYQLSAAWMAAIGTASGVGAVLGTILNGYLVDRLGQKRVLIGALCLLSCLIFMTFFAPNIVVLMIGQFLCGFPWGIFATLAPSYSSEVLPMALRAYLSSFTNMSFIIGQIICAIVLRIFLERDDEWGFRIPFGFQWIWPAFLIPLLSFAPESPWYLVRKGRLEEAEKSIRRLQSRTAKIDPKDTLADIVHTNNLEQSLQIGTSYADCFRGFELRRTEIACMVFAGQNFSGLSFGYNATYFYEQVGLSAETTYTLSLFGTGLALVATLANWFLVMPYFGRRRIYTTSMLVMSLILYIIGVLNVWTSHVFVAFTQALLTLVWTIVFQLSVGQLGWSIPGEVSSTRLRIKTICLARNAYYLVGFVGGAVQPYMLNPQALNWSGYTGLFWGTTAILTWVWAWYRLPETKDRTYEELDILFAKRVNTRDFESTNVHALDENEMQQFSRKAGANTPARAASPGWDIVDESERLTNLDQAGASGRVARNSGEVGDDEERLLPRVEPGEDFGGKD</sequence>
<dbReference type="InterPro" id="IPR036259">
    <property type="entry name" value="MFS_trans_sf"/>
</dbReference>
<evidence type="ECO:0000256" key="4">
    <source>
        <dbReference type="ARBA" id="ARBA00022692"/>
    </source>
</evidence>
<accession>A0A0D2JZ93</accession>
<dbReference type="GeneID" id="27714328"/>
<dbReference type="GO" id="GO:0005351">
    <property type="term" value="F:carbohydrate:proton symporter activity"/>
    <property type="evidence" value="ECO:0007669"/>
    <property type="project" value="TreeGrafter"/>
</dbReference>
<feature type="transmembrane region" description="Helical" evidence="9">
    <location>
        <begin position="394"/>
        <end position="415"/>
    </location>
</feature>
<feature type="transmembrane region" description="Helical" evidence="9">
    <location>
        <begin position="238"/>
        <end position="258"/>
    </location>
</feature>
<dbReference type="VEuPathDB" id="FungiDB:Z520_08582"/>
<evidence type="ECO:0000256" key="3">
    <source>
        <dbReference type="ARBA" id="ARBA00022448"/>
    </source>
</evidence>
<dbReference type="PANTHER" id="PTHR48022:SF83">
    <property type="entry name" value="MAJOR FACILITATOR SUPERFAMILY (MFS) PROFILE DOMAIN-CONTAINING PROTEIN"/>
    <property type="match status" value="1"/>
</dbReference>
<comment type="similarity">
    <text evidence="2 7">Belongs to the major facilitator superfamily. Sugar transporter (TC 2.A.1.1) family.</text>
</comment>
<feature type="region of interest" description="Disordered" evidence="8">
    <location>
        <begin position="1"/>
        <end position="77"/>
    </location>
</feature>
<dbReference type="GO" id="GO:0016020">
    <property type="term" value="C:membrane"/>
    <property type="evidence" value="ECO:0007669"/>
    <property type="project" value="UniProtKB-SubCell"/>
</dbReference>
<feature type="domain" description="Major facilitator superfamily (MFS) profile" evidence="10">
    <location>
        <begin position="99"/>
        <end position="547"/>
    </location>
</feature>
<dbReference type="Pfam" id="PF00083">
    <property type="entry name" value="Sugar_tr"/>
    <property type="match status" value="1"/>
</dbReference>
<evidence type="ECO:0000256" key="6">
    <source>
        <dbReference type="ARBA" id="ARBA00023136"/>
    </source>
</evidence>
<dbReference type="PROSITE" id="PS00217">
    <property type="entry name" value="SUGAR_TRANSPORT_2"/>
    <property type="match status" value="1"/>
</dbReference>
<evidence type="ECO:0000256" key="5">
    <source>
        <dbReference type="ARBA" id="ARBA00022989"/>
    </source>
</evidence>
<dbReference type="FunFam" id="1.20.1250.20:FF:000078">
    <property type="entry name" value="MFS maltose transporter, putative"/>
    <property type="match status" value="1"/>
</dbReference>
<dbReference type="InterPro" id="IPR005828">
    <property type="entry name" value="MFS_sugar_transport-like"/>
</dbReference>
<dbReference type="SUPFAM" id="SSF103473">
    <property type="entry name" value="MFS general substrate transporter"/>
    <property type="match status" value="1"/>
</dbReference>
<keyword evidence="5 9" id="KW-1133">Transmembrane helix</keyword>
<dbReference type="NCBIfam" id="TIGR00879">
    <property type="entry name" value="SP"/>
    <property type="match status" value="1"/>
</dbReference>
<keyword evidence="4 9" id="KW-0812">Transmembrane</keyword>
<feature type="transmembrane region" description="Helical" evidence="9">
    <location>
        <begin position="278"/>
        <end position="299"/>
    </location>
</feature>
<dbReference type="OrthoDB" id="6612291at2759"/>
<feature type="transmembrane region" description="Helical" evidence="9">
    <location>
        <begin position="452"/>
        <end position="475"/>
    </location>
</feature>
<evidence type="ECO:0000259" key="10">
    <source>
        <dbReference type="PROSITE" id="PS50850"/>
    </source>
</evidence>
<protein>
    <recommendedName>
        <fullName evidence="10">Major facilitator superfamily (MFS) profile domain-containing protein</fullName>
    </recommendedName>
</protein>
<evidence type="ECO:0000313" key="12">
    <source>
        <dbReference type="Proteomes" id="UP000053411"/>
    </source>
</evidence>
<comment type="subcellular location">
    <subcellularLocation>
        <location evidence="1">Membrane</location>
        <topology evidence="1">Multi-pass membrane protein</topology>
    </subcellularLocation>
</comment>
<feature type="transmembrane region" description="Helical" evidence="9">
    <location>
        <begin position="520"/>
        <end position="541"/>
    </location>
</feature>
<keyword evidence="12" id="KW-1185">Reference proteome</keyword>
<keyword evidence="3 7" id="KW-0813">Transport</keyword>
<feature type="transmembrane region" description="Helical" evidence="9">
    <location>
        <begin position="205"/>
        <end position="226"/>
    </location>
</feature>
<keyword evidence="6 9" id="KW-0472">Membrane</keyword>
<feature type="compositionally biased region" description="Basic and acidic residues" evidence="8">
    <location>
        <begin position="54"/>
        <end position="69"/>
    </location>
</feature>
<evidence type="ECO:0000256" key="1">
    <source>
        <dbReference type="ARBA" id="ARBA00004141"/>
    </source>
</evidence>
<feature type="compositionally biased region" description="Basic and acidic residues" evidence="8">
    <location>
        <begin position="634"/>
        <end position="649"/>
    </location>
</feature>
<dbReference type="InterPro" id="IPR020846">
    <property type="entry name" value="MFS_dom"/>
</dbReference>
<dbReference type="PANTHER" id="PTHR48022">
    <property type="entry name" value="PLASTIDIC GLUCOSE TRANSPORTER 4"/>
    <property type="match status" value="1"/>
</dbReference>
<evidence type="ECO:0000256" key="9">
    <source>
        <dbReference type="SAM" id="Phobius"/>
    </source>
</evidence>
<dbReference type="InterPro" id="IPR003663">
    <property type="entry name" value="Sugar/inositol_transpt"/>
</dbReference>
<proteinExistence type="inferred from homology"/>
<name>A0A0D2JZ93_9EURO</name>
<dbReference type="Proteomes" id="UP000053411">
    <property type="component" value="Unassembled WGS sequence"/>
</dbReference>
<evidence type="ECO:0000313" key="11">
    <source>
        <dbReference type="EMBL" id="KIX95874.1"/>
    </source>
</evidence>
<evidence type="ECO:0000256" key="7">
    <source>
        <dbReference type="RuleBase" id="RU003346"/>
    </source>
</evidence>
<feature type="transmembrane region" description="Helical" evidence="9">
    <location>
        <begin position="92"/>
        <end position="112"/>
    </location>
</feature>
<feature type="transmembrane region" description="Helical" evidence="9">
    <location>
        <begin position="181"/>
        <end position="199"/>
    </location>
</feature>
<dbReference type="AlphaFoldDB" id="A0A0D2JZ93"/>